<gene>
    <name evidence="1" type="ORF">PPACK8108_LOCUS3919</name>
</gene>
<dbReference type="EMBL" id="CALTRL010000701">
    <property type="protein sequence ID" value="CAH7669318.1"/>
    <property type="molecule type" value="Genomic_DNA"/>
</dbReference>
<sequence length="73" mass="7993">MQAGSGRLIDQLFNQSTKVIRGGQGLAGRRARQAVRVGYKLAGRLQTGNLVREASGLFDQLFWVEKQAGRMAC</sequence>
<dbReference type="AlphaFoldDB" id="A0AAV0APM0"/>
<reference evidence="1" key="1">
    <citation type="submission" date="2022-06" db="EMBL/GenBank/DDBJ databases">
        <authorList>
            <consortium name="SYNGENTA / RWTH Aachen University"/>
        </authorList>
    </citation>
    <scope>NUCLEOTIDE SEQUENCE</scope>
</reference>
<keyword evidence="2" id="KW-1185">Reference proteome</keyword>
<dbReference type="Proteomes" id="UP001153365">
    <property type="component" value="Unassembled WGS sequence"/>
</dbReference>
<protein>
    <submittedName>
        <fullName evidence="1">Uncharacterized protein</fullName>
    </submittedName>
</protein>
<proteinExistence type="predicted"/>
<evidence type="ECO:0000313" key="1">
    <source>
        <dbReference type="EMBL" id="CAH7669318.1"/>
    </source>
</evidence>
<evidence type="ECO:0000313" key="2">
    <source>
        <dbReference type="Proteomes" id="UP001153365"/>
    </source>
</evidence>
<name>A0AAV0APM0_PHAPC</name>
<organism evidence="1 2">
    <name type="scientific">Phakopsora pachyrhizi</name>
    <name type="common">Asian soybean rust disease fungus</name>
    <dbReference type="NCBI Taxonomy" id="170000"/>
    <lineage>
        <taxon>Eukaryota</taxon>
        <taxon>Fungi</taxon>
        <taxon>Dikarya</taxon>
        <taxon>Basidiomycota</taxon>
        <taxon>Pucciniomycotina</taxon>
        <taxon>Pucciniomycetes</taxon>
        <taxon>Pucciniales</taxon>
        <taxon>Phakopsoraceae</taxon>
        <taxon>Phakopsora</taxon>
    </lineage>
</organism>
<accession>A0AAV0APM0</accession>
<comment type="caution">
    <text evidence="1">The sequence shown here is derived from an EMBL/GenBank/DDBJ whole genome shotgun (WGS) entry which is preliminary data.</text>
</comment>